<comment type="caution">
    <text evidence="1">The sequence shown here is derived from an EMBL/GenBank/DDBJ whole genome shotgun (WGS) entry which is preliminary data.</text>
</comment>
<evidence type="ECO:0000313" key="2">
    <source>
        <dbReference type="Proteomes" id="UP000763557"/>
    </source>
</evidence>
<dbReference type="RefSeq" id="WP_217281408.1">
    <property type="nucleotide sequence ID" value="NZ_CBCSGW010000024.1"/>
</dbReference>
<sequence>MTNNPVINSPYTRFSGDALHGWQPIVTPAWVQLDAIYVRSADVPVHTVADGLDMTGRVHGHVSGWWRTVKGDWLGVVNYAIPFADGRQQKLELRDQLIPGYALSKRETA</sequence>
<keyword evidence="2" id="KW-1185">Reference proteome</keyword>
<dbReference type="Proteomes" id="UP000763557">
    <property type="component" value="Unassembled WGS sequence"/>
</dbReference>
<name>A0ABX2FED2_9PSEU</name>
<accession>A0ABX2FED2</accession>
<protein>
    <submittedName>
        <fullName evidence="1">Uncharacterized protein</fullName>
    </submittedName>
</protein>
<evidence type="ECO:0000313" key="1">
    <source>
        <dbReference type="EMBL" id="NRN69588.1"/>
    </source>
</evidence>
<gene>
    <name evidence="1" type="ORF">GC106_68450</name>
</gene>
<reference evidence="1 2" key="1">
    <citation type="submission" date="2020-01" db="EMBL/GenBank/DDBJ databases">
        <title>Kibdelosporangium persica a novel Actinomycetes from a hot desert in Iran.</title>
        <authorList>
            <person name="Safaei N."/>
            <person name="Zaburannyi N."/>
            <person name="Mueller R."/>
            <person name="Wink J."/>
        </authorList>
    </citation>
    <scope>NUCLEOTIDE SEQUENCE [LARGE SCALE GENOMIC DNA]</scope>
    <source>
        <strain evidence="1 2">4NS15</strain>
    </source>
</reference>
<dbReference type="EMBL" id="JAAATY010000029">
    <property type="protein sequence ID" value="NRN69588.1"/>
    <property type="molecule type" value="Genomic_DNA"/>
</dbReference>
<organism evidence="1 2">
    <name type="scientific">Kibdelosporangium persicum</name>
    <dbReference type="NCBI Taxonomy" id="2698649"/>
    <lineage>
        <taxon>Bacteria</taxon>
        <taxon>Bacillati</taxon>
        <taxon>Actinomycetota</taxon>
        <taxon>Actinomycetes</taxon>
        <taxon>Pseudonocardiales</taxon>
        <taxon>Pseudonocardiaceae</taxon>
        <taxon>Kibdelosporangium</taxon>
    </lineage>
</organism>
<proteinExistence type="predicted"/>